<dbReference type="Proteomes" id="UP000640426">
    <property type="component" value="Unassembled WGS sequence"/>
</dbReference>
<dbReference type="Gene3D" id="3.30.750.70">
    <property type="entry name" value="4-hydroxybutyrate coenzyme like domains"/>
    <property type="match status" value="1"/>
</dbReference>
<evidence type="ECO:0000256" key="3">
    <source>
        <dbReference type="ARBA" id="ARBA00023163"/>
    </source>
</evidence>
<keyword evidence="3" id="KW-0804">Transcription</keyword>
<keyword evidence="1" id="KW-0805">Transcription regulation</keyword>
<dbReference type="SUPFAM" id="SSF46785">
    <property type="entry name" value="Winged helix' DNA-binding domain"/>
    <property type="match status" value="1"/>
</dbReference>
<dbReference type="PRINTS" id="PR00037">
    <property type="entry name" value="HTHLACR"/>
</dbReference>
<dbReference type="SMART" id="SM00420">
    <property type="entry name" value="HTH_DEOR"/>
    <property type="match status" value="1"/>
</dbReference>
<evidence type="ECO:0000313" key="5">
    <source>
        <dbReference type="EMBL" id="MBJ6123443.1"/>
    </source>
</evidence>
<dbReference type="InterPro" id="IPR001034">
    <property type="entry name" value="DeoR_HTH"/>
</dbReference>
<dbReference type="Gene3D" id="1.10.10.10">
    <property type="entry name" value="Winged helix-like DNA-binding domain superfamily/Winged helix DNA-binding domain"/>
    <property type="match status" value="1"/>
</dbReference>
<dbReference type="InterPro" id="IPR014036">
    <property type="entry name" value="DeoR-like_C"/>
</dbReference>
<dbReference type="PROSITE" id="PS51000">
    <property type="entry name" value="HTH_DEOR_2"/>
    <property type="match status" value="1"/>
</dbReference>
<accession>A0ABS0XTU2</accession>
<reference evidence="6" key="1">
    <citation type="submission" date="2020-12" db="EMBL/GenBank/DDBJ databases">
        <title>Hymenobacter sp.</title>
        <authorList>
            <person name="Kim M.K."/>
        </authorList>
    </citation>
    <scope>NUCLEOTIDE SEQUENCE [LARGE SCALE GENOMIC DNA]</scope>
    <source>
        <strain evidence="6">BT553</strain>
    </source>
</reference>
<dbReference type="InterPro" id="IPR050313">
    <property type="entry name" value="Carb_Metab_HTH_regulators"/>
</dbReference>
<dbReference type="PROSITE" id="PS00894">
    <property type="entry name" value="HTH_DEOR_1"/>
    <property type="match status" value="1"/>
</dbReference>
<dbReference type="Pfam" id="PF00455">
    <property type="entry name" value="DeoRC"/>
    <property type="match status" value="1"/>
</dbReference>
<evidence type="ECO:0000256" key="1">
    <source>
        <dbReference type="ARBA" id="ARBA00023015"/>
    </source>
</evidence>
<gene>
    <name evidence="5" type="ORF">JAO74_16775</name>
</gene>
<dbReference type="SMART" id="SM01134">
    <property type="entry name" value="DeoRC"/>
    <property type="match status" value="1"/>
</dbReference>
<proteinExistence type="predicted"/>
<protein>
    <submittedName>
        <fullName evidence="5">DeoR/GlpR transcriptional regulator</fullName>
    </submittedName>
</protein>
<sequence length="270" mass="28788">MANSRSTPTSTTATRSRALAETRRSKMLDWLREEGSARVRDLAEAFSVSEVTVRQDLEKLEAEGHIVREYGGAYLKSVRQQVRAMALQHLENMDAKRRIGRAAAALVNDGETIILDSGSTTTEVAANILGHRDMTVITNALNIALALGAEPGFDVHMTGGHFKAPTLSLSGERSADYFQGLFVQKLFLATAAISLEAGLTYPALSDIAVKRAMIVAAEKVILVADSSKIGARSFTALGGLDLIHVLITDTGIAEADRRAIAAAGVEVIVA</sequence>
<name>A0ABS0XTU2_9SPHN</name>
<dbReference type="InterPro" id="IPR036388">
    <property type="entry name" value="WH-like_DNA-bd_sf"/>
</dbReference>
<keyword evidence="2" id="KW-0238">DNA-binding</keyword>
<comment type="caution">
    <text evidence="5">The sequence shown here is derived from an EMBL/GenBank/DDBJ whole genome shotgun (WGS) entry which is preliminary data.</text>
</comment>
<organism evidence="5 6">
    <name type="scientific">Sphingomonas mollis</name>
    <dbReference type="NCBI Taxonomy" id="2795726"/>
    <lineage>
        <taxon>Bacteria</taxon>
        <taxon>Pseudomonadati</taxon>
        <taxon>Pseudomonadota</taxon>
        <taxon>Alphaproteobacteria</taxon>
        <taxon>Sphingomonadales</taxon>
        <taxon>Sphingomonadaceae</taxon>
        <taxon>Sphingomonas</taxon>
    </lineage>
</organism>
<dbReference type="SUPFAM" id="SSF100950">
    <property type="entry name" value="NagB/RpiA/CoA transferase-like"/>
    <property type="match status" value="1"/>
</dbReference>
<dbReference type="InterPro" id="IPR036390">
    <property type="entry name" value="WH_DNA-bd_sf"/>
</dbReference>
<feature type="domain" description="HTH deoR-type" evidence="4">
    <location>
        <begin position="20"/>
        <end position="75"/>
    </location>
</feature>
<dbReference type="Pfam" id="PF08220">
    <property type="entry name" value="HTH_DeoR"/>
    <property type="match status" value="1"/>
</dbReference>
<evidence type="ECO:0000256" key="2">
    <source>
        <dbReference type="ARBA" id="ARBA00023125"/>
    </source>
</evidence>
<dbReference type="EMBL" id="JAELXS010000012">
    <property type="protein sequence ID" value="MBJ6123443.1"/>
    <property type="molecule type" value="Genomic_DNA"/>
</dbReference>
<dbReference type="PANTHER" id="PTHR30363">
    <property type="entry name" value="HTH-TYPE TRANSCRIPTIONAL REGULATOR SRLR-RELATED"/>
    <property type="match status" value="1"/>
</dbReference>
<dbReference type="RefSeq" id="WP_199040879.1">
    <property type="nucleotide sequence ID" value="NZ_JAELXS010000012.1"/>
</dbReference>
<keyword evidence="6" id="KW-1185">Reference proteome</keyword>
<evidence type="ECO:0000313" key="6">
    <source>
        <dbReference type="Proteomes" id="UP000640426"/>
    </source>
</evidence>
<dbReference type="PANTHER" id="PTHR30363:SF44">
    <property type="entry name" value="AGA OPERON TRANSCRIPTIONAL REPRESSOR-RELATED"/>
    <property type="match status" value="1"/>
</dbReference>
<dbReference type="InterPro" id="IPR037171">
    <property type="entry name" value="NagB/RpiA_transferase-like"/>
</dbReference>
<dbReference type="InterPro" id="IPR018356">
    <property type="entry name" value="Tscrpt_reg_HTH_DeoR_CS"/>
</dbReference>
<evidence type="ECO:0000259" key="4">
    <source>
        <dbReference type="PROSITE" id="PS51000"/>
    </source>
</evidence>